<name>A0A0V0QHA6_PSEPJ</name>
<sequence>MGQKNGQKFGNGENQKNNRNKDDKDEESQGSLLQNDIDGEKYKQECEELQIKVQNQQKEIDHLIQELHSSKNREKKYQAEIDFLKTKQISIENKGKSKEEQLMSDQELNNLIEGETANYQDQQDIDAVNCKQQQKNNFQLMRRQDFEILEGEGFLFNIFNYLYLSDPLNQQQKIKVNIPDTILFKYGKPKLWYFTGKEGKVLAKRAENMKIKDIQTKFLKNINDCNIVARFFQLKSNKNGQQELELKYYNAEQFEQFINTTDLDREGYLQKFIQPRGKFNKPYRSKLFPQVMETLCFNIAGHILNVNNFKHEVRNMELSFVLDQKDKLYLISADRIKTIDLQENYDKQKKFNFKITLPDFVKQTVLNAKYENEINLRVCPGCDKQTQIEKYEQVNLLEVIQAWQFIQLI</sequence>
<accession>A0A0V0QHA6</accession>
<dbReference type="Proteomes" id="UP000054937">
    <property type="component" value="Unassembled WGS sequence"/>
</dbReference>
<proteinExistence type="predicted"/>
<keyword evidence="1" id="KW-0175">Coiled coil</keyword>
<evidence type="ECO:0000256" key="1">
    <source>
        <dbReference type="SAM" id="Coils"/>
    </source>
</evidence>
<dbReference type="EMBL" id="LDAU01000170">
    <property type="protein sequence ID" value="KRX01544.1"/>
    <property type="molecule type" value="Genomic_DNA"/>
</dbReference>
<dbReference type="InParanoid" id="A0A0V0QHA6"/>
<gene>
    <name evidence="3" type="ORF">PPERSA_01447</name>
</gene>
<dbReference type="AlphaFoldDB" id="A0A0V0QHA6"/>
<keyword evidence="4" id="KW-1185">Reference proteome</keyword>
<dbReference type="OrthoDB" id="289950at2759"/>
<evidence type="ECO:0000313" key="3">
    <source>
        <dbReference type="EMBL" id="KRX01544.1"/>
    </source>
</evidence>
<feature type="coiled-coil region" evidence="1">
    <location>
        <begin position="39"/>
        <end position="87"/>
    </location>
</feature>
<evidence type="ECO:0000256" key="2">
    <source>
        <dbReference type="SAM" id="MobiDB-lite"/>
    </source>
</evidence>
<reference evidence="3 4" key="1">
    <citation type="journal article" date="2015" name="Sci. Rep.">
        <title>Genome of the facultative scuticociliatosis pathogen Pseudocohnilembus persalinus provides insight into its virulence through horizontal gene transfer.</title>
        <authorList>
            <person name="Xiong J."/>
            <person name="Wang G."/>
            <person name="Cheng J."/>
            <person name="Tian M."/>
            <person name="Pan X."/>
            <person name="Warren A."/>
            <person name="Jiang C."/>
            <person name="Yuan D."/>
            <person name="Miao W."/>
        </authorList>
    </citation>
    <scope>NUCLEOTIDE SEQUENCE [LARGE SCALE GENOMIC DNA]</scope>
    <source>
        <strain evidence="3">36N120E</strain>
    </source>
</reference>
<comment type="caution">
    <text evidence="3">The sequence shown here is derived from an EMBL/GenBank/DDBJ whole genome shotgun (WGS) entry which is preliminary data.</text>
</comment>
<protein>
    <submittedName>
        <fullName evidence="3">Uncharacterized protein</fullName>
    </submittedName>
</protein>
<feature type="region of interest" description="Disordered" evidence="2">
    <location>
        <begin position="1"/>
        <end position="39"/>
    </location>
</feature>
<organism evidence="3 4">
    <name type="scientific">Pseudocohnilembus persalinus</name>
    <name type="common">Ciliate</name>
    <dbReference type="NCBI Taxonomy" id="266149"/>
    <lineage>
        <taxon>Eukaryota</taxon>
        <taxon>Sar</taxon>
        <taxon>Alveolata</taxon>
        <taxon>Ciliophora</taxon>
        <taxon>Intramacronucleata</taxon>
        <taxon>Oligohymenophorea</taxon>
        <taxon>Scuticociliatia</taxon>
        <taxon>Philasterida</taxon>
        <taxon>Pseudocohnilembidae</taxon>
        <taxon>Pseudocohnilembus</taxon>
    </lineage>
</organism>
<evidence type="ECO:0000313" key="4">
    <source>
        <dbReference type="Proteomes" id="UP000054937"/>
    </source>
</evidence>